<dbReference type="FunFam" id="1.25.40.10:FF:000285">
    <property type="entry name" value="Pentatricopeptide repeat-containing protein, chloroplastic"/>
    <property type="match status" value="1"/>
</dbReference>
<comment type="similarity">
    <text evidence="2">Belongs to the cysteine dioxygenase family.</text>
</comment>
<evidence type="ECO:0000313" key="11">
    <source>
        <dbReference type="Proteomes" id="UP000712281"/>
    </source>
</evidence>
<keyword evidence="4" id="KW-0479">Metal-binding</keyword>
<dbReference type="AlphaFoldDB" id="A0A8S9HPN8"/>
<dbReference type="FunFam" id="1.25.40.10:FF:000351">
    <property type="entry name" value="Pentatricopeptide repeat-containing protein"/>
    <property type="match status" value="1"/>
</dbReference>
<dbReference type="PROSITE" id="PS51375">
    <property type="entry name" value="PPR"/>
    <property type="match status" value="5"/>
</dbReference>
<dbReference type="InterPro" id="IPR011051">
    <property type="entry name" value="RmlC_Cupin_sf"/>
</dbReference>
<dbReference type="Pfam" id="PF01535">
    <property type="entry name" value="PPR"/>
    <property type="match status" value="8"/>
</dbReference>
<dbReference type="EC" id="1.13.11.20" evidence="3"/>
<dbReference type="Pfam" id="PF07847">
    <property type="entry name" value="PCO_ADO"/>
    <property type="match status" value="1"/>
</dbReference>
<evidence type="ECO:0000313" key="10">
    <source>
        <dbReference type="EMBL" id="KAF2558316.1"/>
    </source>
</evidence>
<name>A0A8S9HPN8_BRACR</name>
<feature type="repeat" description="PPR" evidence="9">
    <location>
        <begin position="434"/>
        <end position="468"/>
    </location>
</feature>
<dbReference type="Proteomes" id="UP000712281">
    <property type="component" value="Unassembled WGS sequence"/>
</dbReference>
<evidence type="ECO:0000256" key="8">
    <source>
        <dbReference type="ARBA" id="ARBA00024284"/>
    </source>
</evidence>
<organism evidence="10 11">
    <name type="scientific">Brassica cretica</name>
    <name type="common">Mustard</name>
    <dbReference type="NCBI Taxonomy" id="69181"/>
    <lineage>
        <taxon>Eukaryota</taxon>
        <taxon>Viridiplantae</taxon>
        <taxon>Streptophyta</taxon>
        <taxon>Embryophyta</taxon>
        <taxon>Tracheophyta</taxon>
        <taxon>Spermatophyta</taxon>
        <taxon>Magnoliopsida</taxon>
        <taxon>eudicotyledons</taxon>
        <taxon>Gunneridae</taxon>
        <taxon>Pentapetalae</taxon>
        <taxon>rosids</taxon>
        <taxon>malvids</taxon>
        <taxon>Brassicales</taxon>
        <taxon>Brassicaceae</taxon>
        <taxon>Brassiceae</taxon>
        <taxon>Brassica</taxon>
    </lineage>
</organism>
<keyword evidence="5" id="KW-0677">Repeat</keyword>
<evidence type="ECO:0000256" key="7">
    <source>
        <dbReference type="ARBA" id="ARBA00023004"/>
    </source>
</evidence>
<feature type="repeat" description="PPR" evidence="9">
    <location>
        <begin position="333"/>
        <end position="367"/>
    </location>
</feature>
<protein>
    <recommendedName>
        <fullName evidence="3">cysteine dioxygenase</fullName>
        <ecNumber evidence="3">1.13.11.20</ecNumber>
    </recommendedName>
</protein>
<dbReference type="NCBIfam" id="TIGR00756">
    <property type="entry name" value="PPR"/>
    <property type="match status" value="5"/>
</dbReference>
<dbReference type="PANTHER" id="PTHR47926:SF347">
    <property type="entry name" value="PENTATRICOPEPTIDE REPEAT-CONTAINING PROTEIN"/>
    <property type="match status" value="1"/>
</dbReference>
<evidence type="ECO:0000256" key="6">
    <source>
        <dbReference type="ARBA" id="ARBA00023002"/>
    </source>
</evidence>
<comment type="caution">
    <text evidence="10">The sequence shown here is derived from an EMBL/GenBank/DDBJ whole genome shotgun (WGS) entry which is preliminary data.</text>
</comment>
<dbReference type="InterPro" id="IPR002885">
    <property type="entry name" value="PPR_rpt"/>
</dbReference>
<dbReference type="CDD" id="cd20289">
    <property type="entry name" value="cupin_ADO"/>
    <property type="match status" value="1"/>
</dbReference>
<reference evidence="10" key="1">
    <citation type="submission" date="2019-12" db="EMBL/GenBank/DDBJ databases">
        <title>Genome sequencing and annotation of Brassica cretica.</title>
        <authorList>
            <person name="Studholme D.J."/>
            <person name="Sarris P.F."/>
        </authorList>
    </citation>
    <scope>NUCLEOTIDE SEQUENCE</scope>
    <source>
        <strain evidence="10">PFS-001/15</strain>
        <tissue evidence="10">Leaf</tissue>
    </source>
</reference>
<feature type="repeat" description="PPR" evidence="9">
    <location>
        <begin position="22"/>
        <end position="57"/>
    </location>
</feature>
<dbReference type="InterPro" id="IPR014710">
    <property type="entry name" value="RmlC-like_jellyroll"/>
</dbReference>
<evidence type="ECO:0000256" key="2">
    <source>
        <dbReference type="ARBA" id="ARBA00006622"/>
    </source>
</evidence>
<dbReference type="GO" id="GO:0017172">
    <property type="term" value="F:cysteine dioxygenase activity"/>
    <property type="evidence" value="ECO:0007669"/>
    <property type="project" value="UniProtKB-EC"/>
</dbReference>
<dbReference type="Gene3D" id="2.60.120.10">
    <property type="entry name" value="Jelly Rolls"/>
    <property type="match status" value="1"/>
</dbReference>
<dbReference type="EMBL" id="QGKW02001940">
    <property type="protein sequence ID" value="KAF2558316.1"/>
    <property type="molecule type" value="Genomic_DNA"/>
</dbReference>
<dbReference type="GO" id="GO:0009451">
    <property type="term" value="P:RNA modification"/>
    <property type="evidence" value="ECO:0007669"/>
    <property type="project" value="InterPro"/>
</dbReference>
<dbReference type="PANTHER" id="PTHR47926">
    <property type="entry name" value="PENTATRICOPEPTIDE REPEAT-CONTAINING PROTEIN"/>
    <property type="match status" value="1"/>
</dbReference>
<dbReference type="InterPro" id="IPR011990">
    <property type="entry name" value="TPR-like_helical_dom_sf"/>
</dbReference>
<sequence length="705" mass="78188">MYSMCGSPDDSRSVFDALRKKNLFQWNAVISSYSRNELYHNVLEMFVKMITESGLLPDNFTFPCVVKACAGVSEVQVGLAVHGLVVKTRLVEDVFVSNALVSFYGTHGSVSDALRVFKIMPERNLVSWNSMIRVFSDNGLSEECFLLLGQMMEKDDEIAFTPDVATLATVLPVCAREREIGVGKGVHGLAMKLSLDKEVVVNNALMDMYSKCGCINDAQVIFKLNNNKNVVSWNTMVGGFSAAGDIHKTFDLLRQMLAGGGDLRADEVTILNAVPVCFEESVLPNLKELHCYSLKQEFVHNNELVANAFVASYAKCGSLSYAHRVFCSIRSKTVNSWNALIGGYSQSSDPRLSLDAYFQMKSSGLLPDLFTVCSLLSACSQIKSLKLGKEVHGLIIRNRLERDSFVYISLLSLYIHCGELSTAHVLFDAMEDKTLVSWNTMVNGYLQNGFPERALSLFRQMVLYGVQPCEISMMSVFGACSLLPDVIWVFGHHADSVSPGDVGLEEEAQDDDRGYGVSGVSRVNRVGRWAQPITFLDIHECDTFTMCVFCFPTSSVIPLHDHPEMTVFSKILYGSLHVKAYDWVEPPCIITHDKSQARLAKLVTDKVITPQSELPVLYPKTGGNLHCFTALTPCAVLDILTPPYNESAGRSCSYYMDYPFSTFALEEGVKSVEGKEDEYAWLVQIDTPDELHMRPGSYTGPTIQV</sequence>
<dbReference type="FunFam" id="1.25.40.10:FF:000361">
    <property type="entry name" value="Pentatricopeptide repeat-containing protein chloroplastic"/>
    <property type="match status" value="1"/>
</dbReference>
<dbReference type="GO" id="GO:0046872">
    <property type="term" value="F:metal ion binding"/>
    <property type="evidence" value="ECO:0007669"/>
    <property type="project" value="UniProtKB-KW"/>
</dbReference>
<dbReference type="GO" id="GO:0070483">
    <property type="term" value="P:detection of hypoxia"/>
    <property type="evidence" value="ECO:0007669"/>
    <property type="project" value="UniProtKB-ARBA"/>
</dbReference>
<comment type="cofactor">
    <cofactor evidence="1">
        <name>Fe(2+)</name>
        <dbReference type="ChEBI" id="CHEBI:29033"/>
    </cofactor>
</comment>
<dbReference type="InterPro" id="IPR012864">
    <property type="entry name" value="PCO/ADO"/>
</dbReference>
<dbReference type="Gene3D" id="1.25.40.10">
    <property type="entry name" value="Tetratricopeptide repeat domain"/>
    <property type="match status" value="5"/>
</dbReference>
<comment type="catalytic activity">
    <reaction evidence="8">
        <text>L-cysteine + O2 = 3-sulfino-L-alanine + H(+)</text>
        <dbReference type="Rhea" id="RHEA:20441"/>
        <dbReference type="ChEBI" id="CHEBI:15378"/>
        <dbReference type="ChEBI" id="CHEBI:15379"/>
        <dbReference type="ChEBI" id="CHEBI:35235"/>
        <dbReference type="ChEBI" id="CHEBI:61085"/>
        <dbReference type="EC" id="1.13.11.20"/>
    </reaction>
    <physiologicalReaction direction="left-to-right" evidence="8">
        <dbReference type="Rhea" id="RHEA:20442"/>
    </physiologicalReaction>
</comment>
<keyword evidence="7" id="KW-0408">Iron</keyword>
<dbReference type="SUPFAM" id="SSF51182">
    <property type="entry name" value="RmlC-like cupins"/>
    <property type="match status" value="1"/>
</dbReference>
<gene>
    <name evidence="10" type="ORF">F2Q68_00013618</name>
</gene>
<proteinExistence type="inferred from homology"/>
<evidence type="ECO:0000256" key="5">
    <source>
        <dbReference type="ARBA" id="ARBA00022737"/>
    </source>
</evidence>
<dbReference type="GO" id="GO:0003723">
    <property type="term" value="F:RNA binding"/>
    <property type="evidence" value="ECO:0007669"/>
    <property type="project" value="InterPro"/>
</dbReference>
<feature type="repeat" description="PPR" evidence="9">
    <location>
        <begin position="93"/>
        <end position="127"/>
    </location>
</feature>
<evidence type="ECO:0000256" key="4">
    <source>
        <dbReference type="ARBA" id="ARBA00022723"/>
    </source>
</evidence>
<evidence type="ECO:0000256" key="1">
    <source>
        <dbReference type="ARBA" id="ARBA00001954"/>
    </source>
</evidence>
<evidence type="ECO:0000256" key="9">
    <source>
        <dbReference type="PROSITE-ProRule" id="PRU00708"/>
    </source>
</evidence>
<accession>A0A8S9HPN8</accession>
<feature type="repeat" description="PPR" evidence="9">
    <location>
        <begin position="229"/>
        <end position="263"/>
    </location>
</feature>
<keyword evidence="6" id="KW-0560">Oxidoreductase</keyword>
<dbReference type="InterPro" id="IPR046960">
    <property type="entry name" value="PPR_At4g14850-like_plant"/>
</dbReference>
<evidence type="ECO:0000256" key="3">
    <source>
        <dbReference type="ARBA" id="ARBA00013133"/>
    </source>
</evidence>